<sequence>MPFWLPQEQRPARDRARRYGVVMEIRWFEEPLPPALPVTQVYGWVLNVGGAVLVLRDGEKFTLPGGQPEAGETWQETLAREAWEEARVTVRDVRYLGYQRVSEDTAWFAGAPYAQLRFAARLQRESPTGPDPATGRTYQRHWLAPDAAVRALGWGGEQLGAAWRLLALS</sequence>
<dbReference type="PATRIC" id="fig|937777.3.peg.640"/>
<keyword evidence="4" id="KW-1185">Reference proteome</keyword>
<proteinExistence type="predicted"/>
<evidence type="ECO:0000313" key="4">
    <source>
        <dbReference type="Proteomes" id="UP000010467"/>
    </source>
</evidence>
<dbReference type="EMBL" id="CP003382">
    <property type="protein sequence ID" value="AFZ66226.1"/>
    <property type="molecule type" value="Genomic_DNA"/>
</dbReference>
<dbReference type="InterPro" id="IPR020084">
    <property type="entry name" value="NUDIX_hydrolase_CS"/>
</dbReference>
<dbReference type="OrthoDB" id="1848782at2"/>
<organism evidence="3 4">
    <name type="scientific">Deinococcus peraridilitoris (strain DSM 19664 / LMG 22246 / CIP 109416 / KR-200)</name>
    <dbReference type="NCBI Taxonomy" id="937777"/>
    <lineage>
        <taxon>Bacteria</taxon>
        <taxon>Thermotogati</taxon>
        <taxon>Deinococcota</taxon>
        <taxon>Deinococci</taxon>
        <taxon>Deinococcales</taxon>
        <taxon>Deinococcaceae</taxon>
        <taxon>Deinococcus</taxon>
    </lineage>
</organism>
<name>K9ZXC9_DEIPD</name>
<feature type="domain" description="Nudix hydrolase" evidence="2">
    <location>
        <begin position="36"/>
        <end position="166"/>
    </location>
</feature>
<dbReference type="PROSITE" id="PS51462">
    <property type="entry name" value="NUDIX"/>
    <property type="match status" value="1"/>
</dbReference>
<dbReference type="HOGENOM" id="CLU_134292_0_0_0"/>
<dbReference type="RefSeq" id="WP_015234536.1">
    <property type="nucleotide sequence ID" value="NC_019793.1"/>
</dbReference>
<dbReference type="InterPro" id="IPR000086">
    <property type="entry name" value="NUDIX_hydrolase_dom"/>
</dbReference>
<evidence type="ECO:0000313" key="3">
    <source>
        <dbReference type="EMBL" id="AFZ66226.1"/>
    </source>
</evidence>
<dbReference type="SUPFAM" id="SSF55811">
    <property type="entry name" value="Nudix"/>
    <property type="match status" value="1"/>
</dbReference>
<reference evidence="4" key="1">
    <citation type="submission" date="2012-03" db="EMBL/GenBank/DDBJ databases">
        <title>Complete sequence of chromosome of Deinococcus peraridilitoris DSM 19664.</title>
        <authorList>
            <person name="Lucas S."/>
            <person name="Copeland A."/>
            <person name="Lapidus A."/>
            <person name="Glavina del Rio T."/>
            <person name="Dalin E."/>
            <person name="Tice H."/>
            <person name="Bruce D."/>
            <person name="Goodwin L."/>
            <person name="Pitluck S."/>
            <person name="Peters L."/>
            <person name="Mikhailova N."/>
            <person name="Lu M."/>
            <person name="Kyrpides N."/>
            <person name="Mavromatis K."/>
            <person name="Ivanova N."/>
            <person name="Brettin T."/>
            <person name="Detter J.C."/>
            <person name="Han C."/>
            <person name="Larimer F."/>
            <person name="Land M."/>
            <person name="Hauser L."/>
            <person name="Markowitz V."/>
            <person name="Cheng J.-F."/>
            <person name="Hugenholtz P."/>
            <person name="Woyke T."/>
            <person name="Wu D."/>
            <person name="Pukall R."/>
            <person name="Steenblock K."/>
            <person name="Brambilla E."/>
            <person name="Klenk H.-P."/>
            <person name="Eisen J.A."/>
        </authorList>
    </citation>
    <scope>NUCLEOTIDE SEQUENCE [LARGE SCALE GENOMIC DNA]</scope>
    <source>
        <strain evidence="4">DSM 19664 / LMG 22246 / CIP 109416 / KR-200</strain>
    </source>
</reference>
<dbReference type="KEGG" id="dpd:Deipe_0637"/>
<dbReference type="InterPro" id="IPR015797">
    <property type="entry name" value="NUDIX_hydrolase-like_dom_sf"/>
</dbReference>
<protein>
    <submittedName>
        <fullName evidence="3">Zn-finger containing NTP pyrophosphohydrolase</fullName>
    </submittedName>
</protein>
<dbReference type="Proteomes" id="UP000010467">
    <property type="component" value="Chromosome"/>
</dbReference>
<dbReference type="eggNOG" id="COG1051">
    <property type="taxonomic scope" value="Bacteria"/>
</dbReference>
<accession>K9ZXC9</accession>
<evidence type="ECO:0000259" key="2">
    <source>
        <dbReference type="PROSITE" id="PS51462"/>
    </source>
</evidence>
<dbReference type="AlphaFoldDB" id="K9ZXC9"/>
<dbReference type="PROSITE" id="PS00893">
    <property type="entry name" value="NUDIX_BOX"/>
    <property type="match status" value="1"/>
</dbReference>
<evidence type="ECO:0000256" key="1">
    <source>
        <dbReference type="ARBA" id="ARBA00022801"/>
    </source>
</evidence>
<keyword evidence="1 3" id="KW-0378">Hydrolase</keyword>
<dbReference type="Gene3D" id="3.90.79.10">
    <property type="entry name" value="Nucleoside Triphosphate Pyrophosphohydrolase"/>
    <property type="match status" value="1"/>
</dbReference>
<dbReference type="GO" id="GO:0016787">
    <property type="term" value="F:hydrolase activity"/>
    <property type="evidence" value="ECO:0007669"/>
    <property type="project" value="UniProtKB-KW"/>
</dbReference>
<gene>
    <name evidence="3" type="ordered locus">Deipe_0637</name>
</gene>
<dbReference type="Pfam" id="PF00293">
    <property type="entry name" value="NUDIX"/>
    <property type="match status" value="1"/>
</dbReference>